<dbReference type="PROSITE" id="PS00018">
    <property type="entry name" value="EF_HAND_1"/>
    <property type="match status" value="1"/>
</dbReference>
<dbReference type="AlphaFoldDB" id="A0A418NSE7"/>
<proteinExistence type="predicted"/>
<feature type="domain" description="Peptidase C-terminal archaeal/bacterial" evidence="4">
    <location>
        <begin position="197"/>
        <end position="263"/>
    </location>
</feature>
<dbReference type="Gene3D" id="2.60.120.380">
    <property type="match status" value="2"/>
</dbReference>
<evidence type="ECO:0000259" key="4">
    <source>
        <dbReference type="Pfam" id="PF04151"/>
    </source>
</evidence>
<evidence type="ECO:0000256" key="2">
    <source>
        <dbReference type="SAM" id="SignalP"/>
    </source>
</evidence>
<evidence type="ECO:0000256" key="1">
    <source>
        <dbReference type="SAM" id="MobiDB-lite"/>
    </source>
</evidence>
<dbReference type="InterPro" id="IPR011600">
    <property type="entry name" value="Pept_C14_caspase"/>
</dbReference>
<name>A0A418NSE7_9SPHN</name>
<dbReference type="GO" id="GO:0004197">
    <property type="term" value="F:cysteine-type endopeptidase activity"/>
    <property type="evidence" value="ECO:0007669"/>
    <property type="project" value="InterPro"/>
</dbReference>
<evidence type="ECO:0000313" key="6">
    <source>
        <dbReference type="Proteomes" id="UP000286576"/>
    </source>
</evidence>
<gene>
    <name evidence="5" type="ORF">D2V07_11355</name>
</gene>
<dbReference type="PANTHER" id="PTHR48104:SF30">
    <property type="entry name" value="METACASPASE-1"/>
    <property type="match status" value="1"/>
</dbReference>
<dbReference type="PANTHER" id="PTHR48104">
    <property type="entry name" value="METACASPASE-4"/>
    <property type="match status" value="1"/>
</dbReference>
<reference evidence="5 6" key="1">
    <citation type="submission" date="2018-08" db="EMBL/GenBank/DDBJ databases">
        <title>Erythrobacter zhengii sp.nov., a bacterium isolated from deep-sea sediment.</title>
        <authorList>
            <person name="Fang C."/>
            <person name="Wu Y.-H."/>
            <person name="Sun C."/>
            <person name="Wang H."/>
            <person name="Cheng H."/>
            <person name="Meng F.-X."/>
            <person name="Wang C.-S."/>
            <person name="Xu X.-W."/>
        </authorList>
    </citation>
    <scope>NUCLEOTIDE SEQUENCE [LARGE SCALE GENOMIC DNA]</scope>
    <source>
        <strain evidence="5 6">V18</strain>
    </source>
</reference>
<dbReference type="EMBL" id="QXFL01000004">
    <property type="protein sequence ID" value="RIV85897.1"/>
    <property type="molecule type" value="Genomic_DNA"/>
</dbReference>
<dbReference type="Pfam" id="PF00656">
    <property type="entry name" value="Peptidase_C14"/>
    <property type="match status" value="1"/>
</dbReference>
<dbReference type="InterPro" id="IPR050452">
    <property type="entry name" value="Metacaspase"/>
</dbReference>
<dbReference type="Proteomes" id="UP000286576">
    <property type="component" value="Unassembled WGS sequence"/>
</dbReference>
<feature type="chain" id="PRO_5019573054" evidence="2">
    <location>
        <begin position="30"/>
        <end position="549"/>
    </location>
</feature>
<sequence length="549" mass="58386">MMKGAHMVKRFFLGSVAVAAMAIAATGVAAGEARVPAPGASQEAATTTVTAKQNRKPGLSRGGPIAPGDVRFGRLQGGPDSYVLEGRRGQRLQIALSSDQFDPVLTITGPDGFATENDDGPDGSLNSHIDTRLPADGTYRINVASYQNSGSGSYRLATLDPSNPVPAGIEPRVLSPNETVSGLLVRSDPVRLSGESVDYYTFPGREGQRLTLELASDEIDTFLTLYLPDGRTETNDDRRGFEDTNSSLSITLPADGTYVLGASSFSAGENGGYTVRMAEAAPDVRTVLPAGGQAQVFALSVGVADYDRIGPLNRTDEDAERVSHALRQAGVLAPASATLTNKQATRANFEAALADLAAQAGPDDTLLIFFSGHGEKVENMTTERDGSAETIELYDAALFDYELAEMMQGVSARTLLVIDACFAGGFDQVIDQADNRMGIFSSDADTLSLVAQGNKSGGYISHIFRRALEGEGDMNGDGAMEAGELSEFMRREFYRAVLTEPLETDAEDFRDHKVPGFQHIIIDRGGDGMPFQQVLMDFGSADPAALARR</sequence>
<accession>A0A418NSE7</accession>
<feature type="domain" description="Peptidase C14 caspase" evidence="3">
    <location>
        <begin position="297"/>
        <end position="460"/>
    </location>
</feature>
<dbReference type="GO" id="GO:0005737">
    <property type="term" value="C:cytoplasm"/>
    <property type="evidence" value="ECO:0007669"/>
    <property type="project" value="TreeGrafter"/>
</dbReference>
<dbReference type="SUPFAM" id="SSF52129">
    <property type="entry name" value="Caspase-like"/>
    <property type="match status" value="1"/>
</dbReference>
<feature type="signal peptide" evidence="2">
    <location>
        <begin position="1"/>
        <end position="29"/>
    </location>
</feature>
<protein>
    <submittedName>
        <fullName evidence="5">Uncharacterized protein</fullName>
    </submittedName>
</protein>
<feature type="compositionally biased region" description="Polar residues" evidence="1">
    <location>
        <begin position="43"/>
        <end position="52"/>
    </location>
</feature>
<evidence type="ECO:0000259" key="3">
    <source>
        <dbReference type="Pfam" id="PF00656"/>
    </source>
</evidence>
<organism evidence="5 6">
    <name type="scientific">Aurantiacibacter zhengii</name>
    <dbReference type="NCBI Taxonomy" id="2307003"/>
    <lineage>
        <taxon>Bacteria</taxon>
        <taxon>Pseudomonadati</taxon>
        <taxon>Pseudomonadota</taxon>
        <taxon>Alphaproteobacteria</taxon>
        <taxon>Sphingomonadales</taxon>
        <taxon>Erythrobacteraceae</taxon>
        <taxon>Aurantiacibacter</taxon>
    </lineage>
</organism>
<comment type="caution">
    <text evidence="5">The sequence shown here is derived from an EMBL/GenBank/DDBJ whole genome shotgun (WGS) entry which is preliminary data.</text>
</comment>
<dbReference type="RefSeq" id="WP_119587088.1">
    <property type="nucleotide sequence ID" value="NZ_CAWODQ010000024.1"/>
</dbReference>
<keyword evidence="2" id="KW-0732">Signal</keyword>
<keyword evidence="6" id="KW-1185">Reference proteome</keyword>
<dbReference type="GO" id="GO:0006508">
    <property type="term" value="P:proteolysis"/>
    <property type="evidence" value="ECO:0007669"/>
    <property type="project" value="InterPro"/>
</dbReference>
<evidence type="ECO:0000313" key="5">
    <source>
        <dbReference type="EMBL" id="RIV85897.1"/>
    </source>
</evidence>
<dbReference type="Pfam" id="PF04151">
    <property type="entry name" value="PPC"/>
    <property type="match status" value="1"/>
</dbReference>
<dbReference type="InterPro" id="IPR007280">
    <property type="entry name" value="Peptidase_C_arc/bac"/>
</dbReference>
<dbReference type="OrthoDB" id="174027at2"/>
<dbReference type="InterPro" id="IPR029030">
    <property type="entry name" value="Caspase-like_dom_sf"/>
</dbReference>
<feature type="region of interest" description="Disordered" evidence="1">
    <location>
        <begin position="39"/>
        <end position="70"/>
    </location>
</feature>
<dbReference type="InterPro" id="IPR018247">
    <property type="entry name" value="EF_Hand_1_Ca_BS"/>
</dbReference>
<dbReference type="Gene3D" id="3.40.50.1460">
    <property type="match status" value="1"/>
</dbReference>